<feature type="domain" description="Helicase ATP-binding" evidence="2">
    <location>
        <begin position="196"/>
        <end position="355"/>
    </location>
</feature>
<dbReference type="SMART" id="SM00487">
    <property type="entry name" value="DEXDc"/>
    <property type="match status" value="1"/>
</dbReference>
<protein>
    <submittedName>
        <fullName evidence="4">DEAD/DEAH box helicase</fullName>
    </submittedName>
</protein>
<reference evidence="4 5" key="1">
    <citation type="submission" date="2020-08" db="EMBL/GenBank/DDBJ databases">
        <title>A Genomic Blueprint of the Chicken Gut Microbiome.</title>
        <authorList>
            <person name="Gilroy R."/>
            <person name="Ravi A."/>
            <person name="Getino M."/>
            <person name="Pursley I."/>
            <person name="Horton D.L."/>
            <person name="Alikhan N.-F."/>
            <person name="Baker D."/>
            <person name="Gharbi K."/>
            <person name="Hall N."/>
            <person name="Watson M."/>
            <person name="Adriaenssens E.M."/>
            <person name="Foster-Nyarko E."/>
            <person name="Jarju S."/>
            <person name="Secka A."/>
            <person name="Antonio M."/>
            <person name="Oren A."/>
            <person name="Chaudhuri R."/>
            <person name="La Ragione R.M."/>
            <person name="Hildebrand F."/>
            <person name="Pallen M.J."/>
        </authorList>
    </citation>
    <scope>NUCLEOTIDE SEQUENCE [LARGE SCALE GENOMIC DNA]</scope>
    <source>
        <strain evidence="4 5">Sa1CVA4</strain>
    </source>
</reference>
<dbReference type="SUPFAM" id="SSF52540">
    <property type="entry name" value="P-loop containing nucleoside triphosphate hydrolases"/>
    <property type="match status" value="2"/>
</dbReference>
<dbReference type="InterPro" id="IPR001650">
    <property type="entry name" value="Helicase_C-like"/>
</dbReference>
<comment type="caution">
    <text evidence="4">The sequence shown here is derived from an EMBL/GenBank/DDBJ whole genome shotgun (WGS) entry which is preliminary data.</text>
</comment>
<feature type="domain" description="Helicase C-terminal" evidence="3">
    <location>
        <begin position="479"/>
        <end position="635"/>
    </location>
</feature>
<keyword evidence="5" id="KW-1185">Reference proteome</keyword>
<sequence length="650" mass="74571">MNQVIVLNKEIKKIEFANKTSSLVPLTPMDLYNLLHIKKDIFGISYREIIIDQEVSALKVVKSQNELVVNVDIGSEFASLSFELTSVFKTRQLNVEEVIFITENNYLIKNGEVLSVDKESVLFTAGLLEKLDASGNLPLLLALELYSQRDKYSCLKFSSEQLDFKQILESNLYTGNSSLFIRDLYDYQKDGLKWLQYCCINKIGGILGDDMGLGKTAQIIALTAWLLERKIFENILIVVPSTLLENWKREFLFFSPALEPYVHHGSVRTGSVELLKSKDIVITSYSMIINDQYLFNKLKWGAIIIDEASLIKNPDSERKISLSNIEAEVKIAMTGTPVENSLLDLWSLTDFVLPGYFGTRESFTNKFIKKDIEQTLIESDLSSLRNETSFIMLRRKKEDVLDSLPDKIDIHQALEMYGNEASLYNNERESILARIKTESPANVFTLIQNLRQYTTHPLLLDSPSFENADVKQLSNASSKFTRTIEILDEIRIRNEKVIIFTEYLKMIDTFKRVLEEHYATTIFTIDGRVEVSERHKRIDDFSAFEGFSIMVLNPKTAGMGLNITAANHVIHYTRQWNPALEEQATARSYRNKQEKNVNVYYLYYVNTIEEMIDNRLRNKRQLSGEVVTSTSDDLSFDDYLSSLSKTPIIK</sequence>
<evidence type="ECO:0000313" key="5">
    <source>
        <dbReference type="Proteomes" id="UP000626242"/>
    </source>
</evidence>
<dbReference type="Gene3D" id="3.40.50.300">
    <property type="entry name" value="P-loop containing nucleotide triphosphate hydrolases"/>
    <property type="match status" value="1"/>
</dbReference>
<dbReference type="RefSeq" id="WP_251833004.1">
    <property type="nucleotide sequence ID" value="NZ_JACSPS010000002.1"/>
</dbReference>
<dbReference type="PANTHER" id="PTHR10799">
    <property type="entry name" value="SNF2/RAD54 HELICASE FAMILY"/>
    <property type="match status" value="1"/>
</dbReference>
<dbReference type="EMBL" id="JACSPS010000002">
    <property type="protein sequence ID" value="MBD8017792.1"/>
    <property type="molecule type" value="Genomic_DNA"/>
</dbReference>
<keyword evidence="4" id="KW-0067">ATP-binding</keyword>
<proteinExistence type="predicted"/>
<dbReference type="InterPro" id="IPR014001">
    <property type="entry name" value="Helicase_ATP-bd"/>
</dbReference>
<dbReference type="InterPro" id="IPR049730">
    <property type="entry name" value="SNF2/RAD54-like_C"/>
</dbReference>
<dbReference type="InterPro" id="IPR027417">
    <property type="entry name" value="P-loop_NTPase"/>
</dbReference>
<dbReference type="InterPro" id="IPR000330">
    <property type="entry name" value="SNF2_N"/>
</dbReference>
<name>A0ABR8WL51_9FLAO</name>
<keyword evidence="1" id="KW-0378">Hydrolase</keyword>
<dbReference type="CDD" id="cd18793">
    <property type="entry name" value="SF2_C_SNF"/>
    <property type="match status" value="1"/>
</dbReference>
<evidence type="ECO:0000256" key="1">
    <source>
        <dbReference type="ARBA" id="ARBA00022801"/>
    </source>
</evidence>
<dbReference type="PROSITE" id="PS51194">
    <property type="entry name" value="HELICASE_CTER"/>
    <property type="match status" value="1"/>
</dbReference>
<dbReference type="Gene3D" id="3.40.50.10810">
    <property type="entry name" value="Tandem AAA-ATPase domain"/>
    <property type="match status" value="1"/>
</dbReference>
<gene>
    <name evidence="4" type="ORF">H9628_04855</name>
</gene>
<dbReference type="GO" id="GO:0004386">
    <property type="term" value="F:helicase activity"/>
    <property type="evidence" value="ECO:0007669"/>
    <property type="project" value="UniProtKB-KW"/>
</dbReference>
<accession>A0ABR8WL51</accession>
<keyword evidence="4" id="KW-0547">Nucleotide-binding</keyword>
<evidence type="ECO:0000259" key="3">
    <source>
        <dbReference type="PROSITE" id="PS51194"/>
    </source>
</evidence>
<evidence type="ECO:0000259" key="2">
    <source>
        <dbReference type="PROSITE" id="PS51192"/>
    </source>
</evidence>
<dbReference type="SMART" id="SM00490">
    <property type="entry name" value="HELICc"/>
    <property type="match status" value="1"/>
</dbReference>
<evidence type="ECO:0000313" key="4">
    <source>
        <dbReference type="EMBL" id="MBD8017792.1"/>
    </source>
</evidence>
<organism evidence="4 5">
    <name type="scientific">Kaistella pullorum</name>
    <dbReference type="NCBI Taxonomy" id="2763074"/>
    <lineage>
        <taxon>Bacteria</taxon>
        <taxon>Pseudomonadati</taxon>
        <taxon>Bacteroidota</taxon>
        <taxon>Flavobacteriia</taxon>
        <taxon>Flavobacteriales</taxon>
        <taxon>Weeksellaceae</taxon>
        <taxon>Chryseobacterium group</taxon>
        <taxon>Kaistella</taxon>
    </lineage>
</organism>
<dbReference type="Proteomes" id="UP000626242">
    <property type="component" value="Unassembled WGS sequence"/>
</dbReference>
<keyword evidence="4" id="KW-0347">Helicase</keyword>
<dbReference type="InterPro" id="IPR038718">
    <property type="entry name" value="SNF2-like_sf"/>
</dbReference>
<dbReference type="Pfam" id="PF00176">
    <property type="entry name" value="SNF2-rel_dom"/>
    <property type="match status" value="1"/>
</dbReference>
<dbReference type="PROSITE" id="PS51192">
    <property type="entry name" value="HELICASE_ATP_BIND_1"/>
    <property type="match status" value="1"/>
</dbReference>
<dbReference type="Pfam" id="PF00271">
    <property type="entry name" value="Helicase_C"/>
    <property type="match status" value="1"/>
</dbReference>